<keyword evidence="9" id="KW-1185">Reference proteome</keyword>
<dbReference type="KEGG" id="rarg:115743335"/>
<evidence type="ECO:0000256" key="7">
    <source>
        <dbReference type="SAM" id="MobiDB-lite"/>
    </source>
</evidence>
<protein>
    <submittedName>
        <fullName evidence="10">Protein PHR1-LIKE 2 isoform X1</fullName>
    </submittedName>
</protein>
<dbReference type="PANTHER" id="PTHR31499:SF6">
    <property type="entry name" value="PROTEIN PHR1-LIKE 2"/>
    <property type="match status" value="1"/>
</dbReference>
<reference evidence="9" key="1">
    <citation type="submission" date="2025-05" db="UniProtKB">
        <authorList>
            <consortium name="RefSeq"/>
        </authorList>
    </citation>
    <scope>NUCLEOTIDE SEQUENCE [LARGE SCALE GENOMIC DNA]</scope>
</reference>
<feature type="region of interest" description="Disordered" evidence="7">
    <location>
        <begin position="98"/>
        <end position="130"/>
    </location>
</feature>
<dbReference type="InterPro" id="IPR009057">
    <property type="entry name" value="Homeodomain-like_sf"/>
</dbReference>
<evidence type="ECO:0000313" key="9">
    <source>
        <dbReference type="Proteomes" id="UP000827889"/>
    </source>
</evidence>
<keyword evidence="6" id="KW-0539">Nucleus</keyword>
<keyword evidence="4" id="KW-0175">Coiled coil</keyword>
<evidence type="ECO:0000256" key="6">
    <source>
        <dbReference type="ARBA" id="ARBA00023242"/>
    </source>
</evidence>
<reference evidence="10" key="2">
    <citation type="submission" date="2025-08" db="UniProtKB">
        <authorList>
            <consortium name="RefSeq"/>
        </authorList>
    </citation>
    <scope>IDENTIFICATION</scope>
    <source>
        <tissue evidence="10">Leaf</tissue>
    </source>
</reference>
<evidence type="ECO:0000256" key="3">
    <source>
        <dbReference type="ARBA" id="ARBA00023015"/>
    </source>
</evidence>
<organism evidence="9 10">
    <name type="scientific">Rhodamnia argentea</name>
    <dbReference type="NCBI Taxonomy" id="178133"/>
    <lineage>
        <taxon>Eukaryota</taxon>
        <taxon>Viridiplantae</taxon>
        <taxon>Streptophyta</taxon>
        <taxon>Embryophyta</taxon>
        <taxon>Tracheophyta</taxon>
        <taxon>Spermatophyta</taxon>
        <taxon>Magnoliopsida</taxon>
        <taxon>eudicotyledons</taxon>
        <taxon>Gunneridae</taxon>
        <taxon>Pentapetalae</taxon>
        <taxon>rosids</taxon>
        <taxon>malvids</taxon>
        <taxon>Myrtales</taxon>
        <taxon>Myrtaceae</taxon>
        <taxon>Myrtoideae</taxon>
        <taxon>Myrteae</taxon>
        <taxon>Australasian group</taxon>
        <taxon>Rhodamnia</taxon>
    </lineage>
</organism>
<gene>
    <name evidence="10" type="primary">LOC115743335</name>
</gene>
<dbReference type="InterPro" id="IPR006447">
    <property type="entry name" value="Myb_dom_plants"/>
</dbReference>
<dbReference type="PANTHER" id="PTHR31499">
    <property type="entry name" value="MYB FAMILY TRANSCRIPTION FACTOR PHL11"/>
    <property type="match status" value="1"/>
</dbReference>
<dbReference type="OrthoDB" id="551907at2759"/>
<keyword evidence="3" id="KW-0805">Transcription regulation</keyword>
<dbReference type="Gene3D" id="1.10.10.60">
    <property type="entry name" value="Homeodomain-like"/>
    <property type="match status" value="1"/>
</dbReference>
<keyword evidence="5" id="KW-0804">Transcription</keyword>
<dbReference type="SUPFAM" id="SSF46689">
    <property type="entry name" value="Homeodomain-like"/>
    <property type="match status" value="1"/>
</dbReference>
<dbReference type="Pfam" id="PF14379">
    <property type="entry name" value="Myb_CC_LHEQLE"/>
    <property type="match status" value="1"/>
</dbReference>
<dbReference type="Proteomes" id="UP000827889">
    <property type="component" value="Chromosome 1"/>
</dbReference>
<dbReference type="RefSeq" id="XP_030533928.1">
    <property type="nucleotide sequence ID" value="XM_030678068.2"/>
</dbReference>
<dbReference type="AlphaFoldDB" id="A0A8B8PIF4"/>
<dbReference type="InterPro" id="IPR001005">
    <property type="entry name" value="SANT/Myb"/>
</dbReference>
<dbReference type="GO" id="GO:0003700">
    <property type="term" value="F:DNA-binding transcription factor activity"/>
    <property type="evidence" value="ECO:0007669"/>
    <property type="project" value="InterPro"/>
</dbReference>
<proteinExistence type="inferred from homology"/>
<dbReference type="PROSITE" id="PS51294">
    <property type="entry name" value="HTH_MYB"/>
    <property type="match status" value="1"/>
</dbReference>
<dbReference type="NCBIfam" id="TIGR01557">
    <property type="entry name" value="myb_SHAQKYF"/>
    <property type="match status" value="1"/>
</dbReference>
<evidence type="ECO:0000256" key="1">
    <source>
        <dbReference type="ARBA" id="ARBA00004123"/>
    </source>
</evidence>
<dbReference type="GO" id="GO:0005634">
    <property type="term" value="C:nucleus"/>
    <property type="evidence" value="ECO:0007669"/>
    <property type="project" value="UniProtKB-SubCell"/>
</dbReference>
<dbReference type="Pfam" id="PF00249">
    <property type="entry name" value="Myb_DNA-binding"/>
    <property type="match status" value="1"/>
</dbReference>
<dbReference type="InterPro" id="IPR025756">
    <property type="entry name" value="Myb_CC_LHEQLE"/>
</dbReference>
<evidence type="ECO:0000313" key="10">
    <source>
        <dbReference type="RefSeq" id="XP_030533928.1"/>
    </source>
</evidence>
<comment type="similarity">
    <text evidence="2">Belongs to the MYB-CC family.</text>
</comment>
<dbReference type="InterPro" id="IPR017930">
    <property type="entry name" value="Myb_dom"/>
</dbReference>
<evidence type="ECO:0000256" key="4">
    <source>
        <dbReference type="ARBA" id="ARBA00023054"/>
    </source>
</evidence>
<evidence type="ECO:0000259" key="8">
    <source>
        <dbReference type="PROSITE" id="PS51294"/>
    </source>
</evidence>
<dbReference type="FunFam" id="1.10.10.60:FF:000002">
    <property type="entry name" value="Myb family transcription factor"/>
    <property type="match status" value="1"/>
</dbReference>
<comment type="subcellular location">
    <subcellularLocation>
        <location evidence="1">Nucleus</location>
    </subcellularLocation>
</comment>
<evidence type="ECO:0000256" key="2">
    <source>
        <dbReference type="ARBA" id="ARBA00006783"/>
    </source>
</evidence>
<evidence type="ECO:0000256" key="5">
    <source>
        <dbReference type="ARBA" id="ARBA00023163"/>
    </source>
</evidence>
<name>A0A8B8PIF4_9MYRT</name>
<dbReference type="GeneID" id="115743335"/>
<feature type="compositionally biased region" description="Low complexity" evidence="7">
    <location>
        <begin position="119"/>
        <end position="130"/>
    </location>
</feature>
<sequence>MYSALHSLPLDGGCVSQSSGDFHGSLDGASLPGDSCLVLTADPKPRLRWTAELHERFVDAVAQLGGSDKATPKTILRTMGVKGLTLYHLKSHLQKYRLGKQSGKDSSGNSKDAPGDTESLNTGSSATSSSRILSQELNDSYGVTEALRVQMEVQRRLHEQLEVQRHLQLRIEAQGKYLQSILEKACKVLNDQVAVPAGLEEARDELSELAIKVSNDCPALKPVETLKMPCFSELAAALDSNSQSGLPSRFGDPSAKSCLTSLDSSISPNTLGLHVISMKKRLRPVFDNRELLPMESSTQKQVDWTMNNIG</sequence>
<dbReference type="GO" id="GO:0003677">
    <property type="term" value="F:DNA binding"/>
    <property type="evidence" value="ECO:0007669"/>
    <property type="project" value="InterPro"/>
</dbReference>
<dbReference type="InterPro" id="IPR046955">
    <property type="entry name" value="PHR1-like"/>
</dbReference>
<accession>A0A8B8PIF4</accession>
<feature type="domain" description="HTH myb-type" evidence="8">
    <location>
        <begin position="41"/>
        <end position="101"/>
    </location>
</feature>